<evidence type="ECO:0000313" key="2">
    <source>
        <dbReference type="Proteomes" id="UP000616769"/>
    </source>
</evidence>
<dbReference type="VEuPathDB" id="VectorBase:SSCA003309"/>
<sequence>MFPLYFHLNIKIRCIKQLSLQNEPLSNLYVCSLTRDCIITPCGASMRPSAIVELSGRDLR</sequence>
<dbReference type="EMBL" id="JXLN01008448">
    <property type="protein sequence ID" value="KPM04353.1"/>
    <property type="molecule type" value="Genomic_DNA"/>
</dbReference>
<proteinExistence type="predicted"/>
<organism evidence="1 2">
    <name type="scientific">Sarcoptes scabiei</name>
    <name type="common">Itch mite</name>
    <name type="synonym">Acarus scabiei</name>
    <dbReference type="NCBI Taxonomy" id="52283"/>
    <lineage>
        <taxon>Eukaryota</taxon>
        <taxon>Metazoa</taxon>
        <taxon>Ecdysozoa</taxon>
        <taxon>Arthropoda</taxon>
        <taxon>Chelicerata</taxon>
        <taxon>Arachnida</taxon>
        <taxon>Acari</taxon>
        <taxon>Acariformes</taxon>
        <taxon>Sarcoptiformes</taxon>
        <taxon>Astigmata</taxon>
        <taxon>Psoroptidia</taxon>
        <taxon>Sarcoptoidea</taxon>
        <taxon>Sarcoptidae</taxon>
        <taxon>Sarcoptinae</taxon>
        <taxon>Sarcoptes</taxon>
    </lineage>
</organism>
<reference evidence="1 2" key="1">
    <citation type="journal article" date="2015" name="Parasit. Vectors">
        <title>Draft genome of the scabies mite.</title>
        <authorList>
            <person name="Rider S.D.Jr."/>
            <person name="Morgan M.S."/>
            <person name="Arlian L.G."/>
        </authorList>
    </citation>
    <scope>NUCLEOTIDE SEQUENCE [LARGE SCALE GENOMIC DNA]</scope>
    <source>
        <strain evidence="1">Arlian Lab</strain>
    </source>
</reference>
<protein>
    <submittedName>
        <fullName evidence="1">Uncharacterized protein</fullName>
    </submittedName>
</protein>
<accession>A0A132A088</accession>
<dbReference type="Proteomes" id="UP000616769">
    <property type="component" value="Unassembled WGS sequence"/>
</dbReference>
<name>A0A132A088_SARSC</name>
<evidence type="ECO:0000313" key="1">
    <source>
        <dbReference type="EMBL" id="KPM04353.1"/>
    </source>
</evidence>
<comment type="caution">
    <text evidence="1">The sequence shown here is derived from an EMBL/GenBank/DDBJ whole genome shotgun (WGS) entry which is preliminary data.</text>
</comment>
<dbReference type="AlphaFoldDB" id="A0A132A088"/>
<gene>
    <name evidence="1" type="ORF">QR98_0027970</name>
</gene>